<gene>
    <name evidence="2" type="ORF">CYY_008916</name>
</gene>
<dbReference type="PANTHER" id="PTHR10476">
    <property type="entry name" value="CHARGED MULTIVESICULAR BODY PROTEIN"/>
    <property type="match status" value="1"/>
</dbReference>
<feature type="region of interest" description="Disordered" evidence="1">
    <location>
        <begin position="1"/>
        <end position="27"/>
    </location>
</feature>
<dbReference type="Pfam" id="PF03357">
    <property type="entry name" value="Snf7"/>
    <property type="match status" value="1"/>
</dbReference>
<dbReference type="EMBL" id="AJWJ01000598">
    <property type="protein sequence ID" value="KAF2069764.1"/>
    <property type="molecule type" value="Genomic_DNA"/>
</dbReference>
<keyword evidence="3" id="KW-1185">Reference proteome</keyword>
<sequence>MNLFNNKKDPNKELKESKRELTKSSREMDREINRLRIVEKDYLKQIKSLALANRMDEAKRLTRDLVKLREQIERLQSTKTTMSAVSTKTTTIASQQKMAKAMENATKAMSLANAQYDVAKLQKTMNEYQKQVYHADLSEEMLHDMFEDEEMDQEADDILSKVVDEVVLDNYSKMPSVRDGSLPTAIESSSSKREVSDDEIERMLSSLRG</sequence>
<accession>A0A8J4V3G7</accession>
<dbReference type="InterPro" id="IPR005024">
    <property type="entry name" value="Snf7_fam"/>
</dbReference>
<comment type="caution">
    <text evidence="2">The sequence shown here is derived from an EMBL/GenBank/DDBJ whole genome shotgun (WGS) entry which is preliminary data.</text>
</comment>
<organism evidence="2 3">
    <name type="scientific">Polysphondylium violaceum</name>
    <dbReference type="NCBI Taxonomy" id="133409"/>
    <lineage>
        <taxon>Eukaryota</taxon>
        <taxon>Amoebozoa</taxon>
        <taxon>Evosea</taxon>
        <taxon>Eumycetozoa</taxon>
        <taxon>Dictyostelia</taxon>
        <taxon>Dictyosteliales</taxon>
        <taxon>Dictyosteliaceae</taxon>
        <taxon>Polysphondylium</taxon>
    </lineage>
</organism>
<evidence type="ECO:0008006" key="4">
    <source>
        <dbReference type="Google" id="ProtNLM"/>
    </source>
</evidence>
<evidence type="ECO:0000313" key="3">
    <source>
        <dbReference type="Proteomes" id="UP000695562"/>
    </source>
</evidence>
<feature type="region of interest" description="Disordered" evidence="1">
    <location>
        <begin position="173"/>
        <end position="209"/>
    </location>
</feature>
<protein>
    <recommendedName>
        <fullName evidence="4">SNF7 family protein</fullName>
    </recommendedName>
</protein>
<evidence type="ECO:0000256" key="1">
    <source>
        <dbReference type="SAM" id="MobiDB-lite"/>
    </source>
</evidence>
<evidence type="ECO:0000313" key="2">
    <source>
        <dbReference type="EMBL" id="KAF2069764.1"/>
    </source>
</evidence>
<dbReference type="Proteomes" id="UP000695562">
    <property type="component" value="Unassembled WGS sequence"/>
</dbReference>
<dbReference type="AlphaFoldDB" id="A0A8J4V3G7"/>
<dbReference type="OrthoDB" id="5594417at2759"/>
<reference evidence="2" key="1">
    <citation type="submission" date="2020-01" db="EMBL/GenBank/DDBJ databases">
        <title>Development of genomics and gene disruption for Polysphondylium violaceum indicates a role for the polyketide synthase stlB in stalk morphogenesis.</title>
        <authorList>
            <person name="Narita B."/>
            <person name="Kawabe Y."/>
            <person name="Kin K."/>
            <person name="Saito T."/>
            <person name="Gibbs R."/>
            <person name="Kuspa A."/>
            <person name="Muzny D."/>
            <person name="Queller D."/>
            <person name="Richards S."/>
            <person name="Strassman J."/>
            <person name="Sucgang R."/>
            <person name="Worley K."/>
            <person name="Schaap P."/>
        </authorList>
    </citation>
    <scope>NUCLEOTIDE SEQUENCE</scope>
    <source>
        <strain evidence="2">QSvi11</strain>
    </source>
</reference>
<dbReference type="GO" id="GO:0007034">
    <property type="term" value="P:vacuolar transport"/>
    <property type="evidence" value="ECO:0007669"/>
    <property type="project" value="InterPro"/>
</dbReference>
<dbReference type="Gene3D" id="6.10.140.1230">
    <property type="match status" value="1"/>
</dbReference>
<proteinExistence type="predicted"/>
<name>A0A8J4V3G7_9MYCE</name>